<evidence type="ECO:0000313" key="2">
    <source>
        <dbReference type="EMBL" id="MBN7822376.1"/>
    </source>
</evidence>
<gene>
    <name evidence="2" type="ORF">J0A65_21095</name>
</gene>
<evidence type="ECO:0000259" key="1">
    <source>
        <dbReference type="Pfam" id="PF13761"/>
    </source>
</evidence>
<sequence>MHANIVKDWFGTQFKELHPLLQELHLTGGQLSGDVHISYGTGVAGLIGRRLAKKMRFPEVGTHQLKIDISHTVNSLSWGRSFDSQAPVISLFKPVGKIDSGYWVESTGPLEMKLTVDVINGGWFWRCLSVSFLGVPIPKWLVPHTNAYKVIENDLYRFHVGFSLPLIGSLVSYQGLLGLEATQ</sequence>
<feature type="domain" description="DUF4166" evidence="1">
    <location>
        <begin position="17"/>
        <end position="176"/>
    </location>
</feature>
<dbReference type="EMBL" id="JAFKCS010000058">
    <property type="protein sequence ID" value="MBN7822376.1"/>
    <property type="molecule type" value="Genomic_DNA"/>
</dbReference>
<proteinExistence type="predicted"/>
<dbReference type="Proteomes" id="UP000663992">
    <property type="component" value="Unassembled WGS sequence"/>
</dbReference>
<comment type="caution">
    <text evidence="2">The sequence shown here is derived from an EMBL/GenBank/DDBJ whole genome shotgun (WGS) entry which is preliminary data.</text>
</comment>
<protein>
    <submittedName>
        <fullName evidence="2">DUF4166 domain-containing protein</fullName>
    </submittedName>
</protein>
<dbReference type="InterPro" id="IPR025311">
    <property type="entry name" value="DUF4166"/>
</dbReference>
<reference evidence="2 3" key="1">
    <citation type="submission" date="2021-03" db="EMBL/GenBank/DDBJ databases">
        <title>novel species isolated from a fishpond in China.</title>
        <authorList>
            <person name="Lu H."/>
            <person name="Cai Z."/>
        </authorList>
    </citation>
    <scope>NUCLEOTIDE SEQUENCE [LARGE SCALE GENOMIC DNA]</scope>
    <source>
        <strain evidence="2 3">Y57</strain>
    </source>
</reference>
<name>A0ABS3D1Z9_9ALTE</name>
<dbReference type="RefSeq" id="WP_206596312.1">
    <property type="nucleotide sequence ID" value="NZ_JAFKCS010000058.1"/>
</dbReference>
<dbReference type="Pfam" id="PF13761">
    <property type="entry name" value="DUF4166"/>
    <property type="match status" value="1"/>
</dbReference>
<organism evidence="2 3">
    <name type="scientific">Bowmanella yangjiangensis</name>
    <dbReference type="NCBI Taxonomy" id="2811230"/>
    <lineage>
        <taxon>Bacteria</taxon>
        <taxon>Pseudomonadati</taxon>
        <taxon>Pseudomonadota</taxon>
        <taxon>Gammaproteobacteria</taxon>
        <taxon>Alteromonadales</taxon>
        <taxon>Alteromonadaceae</taxon>
        <taxon>Bowmanella</taxon>
    </lineage>
</organism>
<keyword evidence="3" id="KW-1185">Reference proteome</keyword>
<evidence type="ECO:0000313" key="3">
    <source>
        <dbReference type="Proteomes" id="UP000663992"/>
    </source>
</evidence>
<accession>A0ABS3D1Z9</accession>